<dbReference type="SUPFAM" id="SSF54211">
    <property type="entry name" value="Ribosomal protein S5 domain 2-like"/>
    <property type="match status" value="1"/>
</dbReference>
<proteinExistence type="inferred from homology"/>
<dbReference type="AlphaFoldDB" id="A0A0F9GJJ5"/>
<evidence type="ECO:0000313" key="7">
    <source>
        <dbReference type="EMBL" id="KKL90681.1"/>
    </source>
</evidence>
<dbReference type="EMBL" id="LAZR01019946">
    <property type="protein sequence ID" value="KKL90681.1"/>
    <property type="molecule type" value="Genomic_DNA"/>
</dbReference>
<dbReference type="SUPFAM" id="SSF54791">
    <property type="entry name" value="Eukaryotic type KH-domain (KH-domain type I)"/>
    <property type="match status" value="1"/>
</dbReference>
<sequence length="288" mass="30337">ALSAVIPSKELSPYTIRVVAETLSSNGSSSMATVCATSLSLMDAGVNVSKHVAGIAMGLAYDEKSGAYEIMTDIQGPEDHYGDMDLKVAGTEDGINALQMDVKVSGITKEMFEKALPMARKARLEIIKVLKEALAQPRDRVSSYAPTILLHSINPDKIGALIGPGGKTINGIIAAVGEDVSIDIDEDGTVFVASVNKEHAEKALELVKGTTREFSSGEIVDGTVIKLIDFGAIVDLGGGQTGMIHVSELKDGFVDKVSDVVKEGDAVRVKVKKVERGKIGLSIKDVPS</sequence>
<evidence type="ECO:0000259" key="6">
    <source>
        <dbReference type="PROSITE" id="PS50126"/>
    </source>
</evidence>
<keyword evidence="5" id="KW-0694">RNA-binding</keyword>
<dbReference type="SMART" id="SM00316">
    <property type="entry name" value="S1"/>
    <property type="match status" value="1"/>
</dbReference>
<dbReference type="Pfam" id="PF01138">
    <property type="entry name" value="RNase_PH"/>
    <property type="match status" value="1"/>
</dbReference>
<dbReference type="GO" id="GO:0000175">
    <property type="term" value="F:3'-5'-RNA exonuclease activity"/>
    <property type="evidence" value="ECO:0007669"/>
    <property type="project" value="TreeGrafter"/>
</dbReference>
<comment type="caution">
    <text evidence="7">The sequence shown here is derived from an EMBL/GenBank/DDBJ whole genome shotgun (WGS) entry which is preliminary data.</text>
</comment>
<dbReference type="FunFam" id="3.30.1370.10:FF:000001">
    <property type="entry name" value="Polyribonucleotide nucleotidyltransferase"/>
    <property type="match status" value="1"/>
</dbReference>
<gene>
    <name evidence="7" type="ORF">LCGC14_1902240</name>
</gene>
<evidence type="ECO:0000256" key="1">
    <source>
        <dbReference type="ARBA" id="ARBA00007404"/>
    </source>
</evidence>
<dbReference type="GO" id="GO:0005829">
    <property type="term" value="C:cytosol"/>
    <property type="evidence" value="ECO:0007669"/>
    <property type="project" value="TreeGrafter"/>
</dbReference>
<dbReference type="PROSITE" id="PS50126">
    <property type="entry name" value="S1"/>
    <property type="match status" value="1"/>
</dbReference>
<comment type="similarity">
    <text evidence="1">Belongs to the polyribonucleotide nucleotidyltransferase family.</text>
</comment>
<dbReference type="GO" id="GO:0004654">
    <property type="term" value="F:polyribonucleotide nucleotidyltransferase activity"/>
    <property type="evidence" value="ECO:0007669"/>
    <property type="project" value="UniProtKB-EC"/>
</dbReference>
<dbReference type="InterPro" id="IPR020568">
    <property type="entry name" value="Ribosomal_Su5_D2-typ_SF"/>
</dbReference>
<dbReference type="InterPro" id="IPR004087">
    <property type="entry name" value="KH_dom"/>
</dbReference>
<dbReference type="SUPFAM" id="SSF50249">
    <property type="entry name" value="Nucleic acid-binding proteins"/>
    <property type="match status" value="1"/>
</dbReference>
<dbReference type="CDD" id="cd02393">
    <property type="entry name" value="KH-I_PNPase"/>
    <property type="match status" value="1"/>
</dbReference>
<feature type="domain" description="S1 motif" evidence="6">
    <location>
        <begin position="217"/>
        <end position="284"/>
    </location>
</feature>
<feature type="non-terminal residue" evidence="7">
    <location>
        <position position="1"/>
    </location>
</feature>
<dbReference type="InterPro" id="IPR012162">
    <property type="entry name" value="PNPase"/>
</dbReference>
<accession>A0A0F9GJJ5</accession>
<dbReference type="Pfam" id="PF00013">
    <property type="entry name" value="KH_1"/>
    <property type="match status" value="1"/>
</dbReference>
<dbReference type="PANTHER" id="PTHR11252:SF0">
    <property type="entry name" value="POLYRIBONUCLEOTIDE NUCLEOTIDYLTRANSFERASE 1, MITOCHONDRIAL"/>
    <property type="match status" value="1"/>
</dbReference>
<dbReference type="PROSITE" id="PS50084">
    <property type="entry name" value="KH_TYPE_1"/>
    <property type="match status" value="1"/>
</dbReference>
<dbReference type="Gene3D" id="3.30.230.70">
    <property type="entry name" value="GHMP Kinase, N-terminal domain"/>
    <property type="match status" value="1"/>
</dbReference>
<dbReference type="PANTHER" id="PTHR11252">
    <property type="entry name" value="POLYRIBONUCLEOTIDE NUCLEOTIDYLTRANSFERASE"/>
    <property type="match status" value="1"/>
</dbReference>
<dbReference type="InterPro" id="IPR004088">
    <property type="entry name" value="KH_dom_type_1"/>
</dbReference>
<organism evidence="7">
    <name type="scientific">marine sediment metagenome</name>
    <dbReference type="NCBI Taxonomy" id="412755"/>
    <lineage>
        <taxon>unclassified sequences</taxon>
        <taxon>metagenomes</taxon>
        <taxon>ecological metagenomes</taxon>
    </lineage>
</organism>
<dbReference type="Gene3D" id="2.40.50.140">
    <property type="entry name" value="Nucleic acid-binding proteins"/>
    <property type="match status" value="1"/>
</dbReference>
<dbReference type="InterPro" id="IPR001247">
    <property type="entry name" value="ExoRNase_PH_dom1"/>
</dbReference>
<dbReference type="InterPro" id="IPR036345">
    <property type="entry name" value="ExoRNase_PH_dom2_sf"/>
</dbReference>
<dbReference type="EC" id="2.7.7.8" evidence="2"/>
<evidence type="ECO:0000256" key="3">
    <source>
        <dbReference type="ARBA" id="ARBA00022679"/>
    </source>
</evidence>
<evidence type="ECO:0000256" key="4">
    <source>
        <dbReference type="ARBA" id="ARBA00022695"/>
    </source>
</evidence>
<dbReference type="InterPro" id="IPR003029">
    <property type="entry name" value="S1_domain"/>
</dbReference>
<dbReference type="InterPro" id="IPR012340">
    <property type="entry name" value="NA-bd_OB-fold"/>
</dbReference>
<dbReference type="InterPro" id="IPR036612">
    <property type="entry name" value="KH_dom_type_1_sf"/>
</dbReference>
<dbReference type="GO" id="GO:0003723">
    <property type="term" value="F:RNA binding"/>
    <property type="evidence" value="ECO:0007669"/>
    <property type="project" value="UniProtKB-KW"/>
</dbReference>
<evidence type="ECO:0000256" key="2">
    <source>
        <dbReference type="ARBA" id="ARBA00012416"/>
    </source>
</evidence>
<dbReference type="Pfam" id="PF00575">
    <property type="entry name" value="S1"/>
    <property type="match status" value="1"/>
</dbReference>
<keyword evidence="4" id="KW-0548">Nucleotidyltransferase</keyword>
<dbReference type="Gene3D" id="3.30.1370.10">
    <property type="entry name" value="K Homology domain, type 1"/>
    <property type="match status" value="1"/>
</dbReference>
<evidence type="ECO:0000256" key="5">
    <source>
        <dbReference type="ARBA" id="ARBA00022884"/>
    </source>
</evidence>
<dbReference type="SMART" id="SM00322">
    <property type="entry name" value="KH"/>
    <property type="match status" value="1"/>
</dbReference>
<protein>
    <recommendedName>
        <fullName evidence="2">polyribonucleotide nucleotidyltransferase</fullName>
        <ecNumber evidence="2">2.7.7.8</ecNumber>
    </recommendedName>
</protein>
<dbReference type="InterPro" id="IPR027408">
    <property type="entry name" value="PNPase/RNase_PH_dom_sf"/>
</dbReference>
<name>A0A0F9GJJ5_9ZZZZ</name>
<dbReference type="SUPFAM" id="SSF55666">
    <property type="entry name" value="Ribonuclease PH domain 2-like"/>
    <property type="match status" value="1"/>
</dbReference>
<keyword evidence="3" id="KW-0808">Transferase</keyword>
<dbReference type="GO" id="GO:0006402">
    <property type="term" value="P:mRNA catabolic process"/>
    <property type="evidence" value="ECO:0007669"/>
    <property type="project" value="InterPro"/>
</dbReference>
<reference evidence="7" key="1">
    <citation type="journal article" date="2015" name="Nature">
        <title>Complex archaea that bridge the gap between prokaryotes and eukaryotes.</title>
        <authorList>
            <person name="Spang A."/>
            <person name="Saw J.H."/>
            <person name="Jorgensen S.L."/>
            <person name="Zaremba-Niedzwiedzka K."/>
            <person name="Martijn J."/>
            <person name="Lind A.E."/>
            <person name="van Eijk R."/>
            <person name="Schleper C."/>
            <person name="Guy L."/>
            <person name="Ettema T.J."/>
        </authorList>
    </citation>
    <scope>NUCLEOTIDE SEQUENCE</scope>
</reference>